<name>A0A9D0ZMJ1_9FIRM</name>
<evidence type="ECO:0000259" key="1">
    <source>
        <dbReference type="PROSITE" id="PS50921"/>
    </source>
</evidence>
<evidence type="ECO:0000313" key="3">
    <source>
        <dbReference type="Proteomes" id="UP000824260"/>
    </source>
</evidence>
<dbReference type="Pfam" id="PF03861">
    <property type="entry name" value="ANTAR"/>
    <property type="match status" value="1"/>
</dbReference>
<feature type="domain" description="ANTAR" evidence="1">
    <location>
        <begin position="115"/>
        <end position="176"/>
    </location>
</feature>
<dbReference type="PROSITE" id="PS50921">
    <property type="entry name" value="ANTAR"/>
    <property type="match status" value="1"/>
</dbReference>
<evidence type="ECO:0000313" key="2">
    <source>
        <dbReference type="EMBL" id="HIQ82186.1"/>
    </source>
</evidence>
<reference evidence="2" key="1">
    <citation type="submission" date="2020-10" db="EMBL/GenBank/DDBJ databases">
        <authorList>
            <person name="Gilroy R."/>
        </authorList>
    </citation>
    <scope>NUCLEOTIDE SEQUENCE</scope>
    <source>
        <strain evidence="2">ChiSjej6B24-2974</strain>
    </source>
</reference>
<dbReference type="SUPFAM" id="SSF52172">
    <property type="entry name" value="CheY-like"/>
    <property type="match status" value="1"/>
</dbReference>
<sequence length="181" mass="19840">MKTLLVVRGAEEEKLVRALVEAGAVEISCAHDGQTAREALSSGQYALAFLADGSAELAKELAACSRAGVLLPLAPERMDEAEELTRAGVFVLARPLTRAALSTAMRCAAALYYRLNGAAAENERLRDKLNETRMVSRAKLALIRYLNMSEPQAHRYIEKQAMDRRVSRLEVAMSILANYDT</sequence>
<reference evidence="2" key="2">
    <citation type="journal article" date="2021" name="PeerJ">
        <title>Extensive microbial diversity within the chicken gut microbiome revealed by metagenomics and culture.</title>
        <authorList>
            <person name="Gilroy R."/>
            <person name="Ravi A."/>
            <person name="Getino M."/>
            <person name="Pursley I."/>
            <person name="Horton D.L."/>
            <person name="Alikhan N.F."/>
            <person name="Baker D."/>
            <person name="Gharbi K."/>
            <person name="Hall N."/>
            <person name="Watson M."/>
            <person name="Adriaenssens E.M."/>
            <person name="Foster-Nyarko E."/>
            <person name="Jarju S."/>
            <person name="Secka A."/>
            <person name="Antonio M."/>
            <person name="Oren A."/>
            <person name="Chaudhuri R.R."/>
            <person name="La Ragione R."/>
            <person name="Hildebrand F."/>
            <person name="Pallen M.J."/>
        </authorList>
    </citation>
    <scope>NUCLEOTIDE SEQUENCE</scope>
    <source>
        <strain evidence="2">ChiSjej6B24-2974</strain>
    </source>
</reference>
<dbReference type="EMBL" id="DVFZ01000035">
    <property type="protein sequence ID" value="HIQ82186.1"/>
    <property type="molecule type" value="Genomic_DNA"/>
</dbReference>
<accession>A0A9D0ZMJ1</accession>
<dbReference type="SMART" id="SM01012">
    <property type="entry name" value="ANTAR"/>
    <property type="match status" value="1"/>
</dbReference>
<comment type="caution">
    <text evidence="2">The sequence shown here is derived from an EMBL/GenBank/DDBJ whole genome shotgun (WGS) entry which is preliminary data.</text>
</comment>
<gene>
    <name evidence="2" type="ORF">IAA52_03705</name>
</gene>
<dbReference type="AlphaFoldDB" id="A0A9D0ZMJ1"/>
<organism evidence="2 3">
    <name type="scientific">Candidatus Pullichristensenella stercorigallinarum</name>
    <dbReference type="NCBI Taxonomy" id="2840909"/>
    <lineage>
        <taxon>Bacteria</taxon>
        <taxon>Bacillati</taxon>
        <taxon>Bacillota</taxon>
        <taxon>Clostridia</taxon>
        <taxon>Candidatus Pullichristensenella</taxon>
    </lineage>
</organism>
<dbReference type="Proteomes" id="UP000824260">
    <property type="component" value="Unassembled WGS sequence"/>
</dbReference>
<dbReference type="GO" id="GO:0003723">
    <property type="term" value="F:RNA binding"/>
    <property type="evidence" value="ECO:0007669"/>
    <property type="project" value="InterPro"/>
</dbReference>
<dbReference type="InterPro" id="IPR005561">
    <property type="entry name" value="ANTAR"/>
</dbReference>
<dbReference type="InterPro" id="IPR011006">
    <property type="entry name" value="CheY-like_superfamily"/>
</dbReference>
<proteinExistence type="predicted"/>
<dbReference type="Gene3D" id="1.10.10.10">
    <property type="entry name" value="Winged helix-like DNA-binding domain superfamily/Winged helix DNA-binding domain"/>
    <property type="match status" value="1"/>
</dbReference>
<dbReference type="InterPro" id="IPR036388">
    <property type="entry name" value="WH-like_DNA-bd_sf"/>
</dbReference>
<protein>
    <submittedName>
        <fullName evidence="2">ANTAR domain-containing protein</fullName>
    </submittedName>
</protein>